<name>A0A8S5UQY8_9CAUD</name>
<organism evidence="2">
    <name type="scientific">Siphoviridae sp. ct89S11</name>
    <dbReference type="NCBI Taxonomy" id="2825357"/>
    <lineage>
        <taxon>Viruses</taxon>
        <taxon>Duplodnaviria</taxon>
        <taxon>Heunggongvirae</taxon>
        <taxon>Uroviricota</taxon>
        <taxon>Caudoviricetes</taxon>
    </lineage>
</organism>
<dbReference type="EMBL" id="BK016123">
    <property type="protein sequence ID" value="DAF96913.1"/>
    <property type="molecule type" value="Genomic_DNA"/>
</dbReference>
<evidence type="ECO:0000256" key="1">
    <source>
        <dbReference type="SAM" id="MobiDB-lite"/>
    </source>
</evidence>
<evidence type="ECO:0000313" key="2">
    <source>
        <dbReference type="EMBL" id="DAF96913.1"/>
    </source>
</evidence>
<protein>
    <submittedName>
        <fullName evidence="2">Uncharacterized protein</fullName>
    </submittedName>
</protein>
<feature type="region of interest" description="Disordered" evidence="1">
    <location>
        <begin position="1"/>
        <end position="44"/>
    </location>
</feature>
<proteinExistence type="predicted"/>
<reference evidence="2" key="1">
    <citation type="journal article" date="2021" name="Proc. Natl. Acad. Sci. U.S.A.">
        <title>A Catalog of Tens of Thousands of Viruses from Human Metagenomes Reveals Hidden Associations with Chronic Diseases.</title>
        <authorList>
            <person name="Tisza M.J."/>
            <person name="Buck C.B."/>
        </authorList>
    </citation>
    <scope>NUCLEOTIDE SEQUENCE</scope>
    <source>
        <strain evidence="2">Ct89S11</strain>
    </source>
</reference>
<sequence>MGEHEAEPVAEEFPDEAFAPQEHIGTDPLEDLMIDVPQDTVVLQ</sequence>
<accession>A0A8S5UQY8</accession>